<dbReference type="SUPFAM" id="SSF75304">
    <property type="entry name" value="Amidase signature (AS) enzymes"/>
    <property type="match status" value="1"/>
</dbReference>
<dbReference type="EC" id="6.3.5.6" evidence="2"/>
<organism evidence="2">
    <name type="scientific">hydrothermal vent metagenome</name>
    <dbReference type="NCBI Taxonomy" id="652676"/>
    <lineage>
        <taxon>unclassified sequences</taxon>
        <taxon>metagenomes</taxon>
        <taxon>ecological metagenomes</taxon>
    </lineage>
</organism>
<dbReference type="EC" id="6.3.5.7" evidence="2"/>
<evidence type="ECO:0000259" key="1">
    <source>
        <dbReference type="Pfam" id="PF01425"/>
    </source>
</evidence>
<sequence>MHQKSISELAAGLRAGEFTSEALTRHFLDRIERFDTALNSVVTVTADQALQAARDADQRLAAGDDGPLTGIPFLHKDIFCTDGVRTSCGSRMLDNFEAPYDATVTEKLKQAGAVMLGKTNMDEFAMGSSNETSFYGPVKNPWD</sequence>
<dbReference type="PANTHER" id="PTHR11895:SF151">
    <property type="entry name" value="GLUTAMYL-TRNA(GLN) AMIDOTRANSFERASE SUBUNIT A"/>
    <property type="match status" value="1"/>
</dbReference>
<reference evidence="2" key="1">
    <citation type="submission" date="2018-06" db="EMBL/GenBank/DDBJ databases">
        <authorList>
            <person name="Zhirakovskaya E."/>
        </authorList>
    </citation>
    <scope>NUCLEOTIDE SEQUENCE</scope>
</reference>
<dbReference type="EMBL" id="UOFM01000412">
    <property type="protein sequence ID" value="VAW81567.1"/>
    <property type="molecule type" value="Genomic_DNA"/>
</dbReference>
<dbReference type="Gene3D" id="3.90.1300.10">
    <property type="entry name" value="Amidase signature (AS) domain"/>
    <property type="match status" value="1"/>
</dbReference>
<protein>
    <submittedName>
        <fullName evidence="2">Aspartyl-tRNA(Asn) amidotransferase subunit A @ Glutamyl-tRNA(Gln) amidotransferase subunit A</fullName>
        <ecNumber evidence="2">6.3.5.6</ecNumber>
        <ecNumber evidence="2">6.3.5.7</ecNumber>
    </submittedName>
</protein>
<evidence type="ECO:0000313" key="2">
    <source>
        <dbReference type="EMBL" id="VAW81567.1"/>
    </source>
</evidence>
<keyword evidence="2" id="KW-0808">Transferase</keyword>
<dbReference type="InterPro" id="IPR000120">
    <property type="entry name" value="Amidase"/>
</dbReference>
<feature type="non-terminal residue" evidence="2">
    <location>
        <position position="143"/>
    </location>
</feature>
<name>A0A3B0Z214_9ZZZZ</name>
<dbReference type="InterPro" id="IPR036928">
    <property type="entry name" value="AS_sf"/>
</dbReference>
<keyword evidence="2" id="KW-0436">Ligase</keyword>
<feature type="domain" description="Amidase" evidence="1">
    <location>
        <begin position="23"/>
        <end position="143"/>
    </location>
</feature>
<dbReference type="AlphaFoldDB" id="A0A3B0Z214"/>
<dbReference type="Pfam" id="PF01425">
    <property type="entry name" value="Amidase"/>
    <property type="match status" value="1"/>
</dbReference>
<dbReference type="GO" id="GO:0050567">
    <property type="term" value="F:glutaminyl-tRNA synthase (glutamine-hydrolyzing) activity"/>
    <property type="evidence" value="ECO:0007669"/>
    <property type="project" value="UniProtKB-EC"/>
</dbReference>
<dbReference type="InterPro" id="IPR023631">
    <property type="entry name" value="Amidase_dom"/>
</dbReference>
<gene>
    <name evidence="2" type="ORF">MNBD_GAMMA14-1395</name>
</gene>
<dbReference type="PANTHER" id="PTHR11895">
    <property type="entry name" value="TRANSAMIDASE"/>
    <property type="match status" value="1"/>
</dbReference>
<dbReference type="GO" id="GO:0050566">
    <property type="term" value="F:asparaginyl-tRNA synthase (glutamine-hydrolyzing) activity"/>
    <property type="evidence" value="ECO:0007669"/>
    <property type="project" value="UniProtKB-EC"/>
</dbReference>
<proteinExistence type="predicted"/>
<accession>A0A3B0Z214</accession>
<dbReference type="GO" id="GO:0016740">
    <property type="term" value="F:transferase activity"/>
    <property type="evidence" value="ECO:0007669"/>
    <property type="project" value="UniProtKB-KW"/>
</dbReference>